<dbReference type="EMBL" id="CM031813">
    <property type="protein sequence ID" value="KAG6655482.1"/>
    <property type="molecule type" value="Genomic_DNA"/>
</dbReference>
<dbReference type="Proteomes" id="UP000811609">
    <property type="component" value="Chromosome 5"/>
</dbReference>
<organism evidence="1 2">
    <name type="scientific">Carya illinoinensis</name>
    <name type="common">Pecan</name>
    <dbReference type="NCBI Taxonomy" id="32201"/>
    <lineage>
        <taxon>Eukaryota</taxon>
        <taxon>Viridiplantae</taxon>
        <taxon>Streptophyta</taxon>
        <taxon>Embryophyta</taxon>
        <taxon>Tracheophyta</taxon>
        <taxon>Spermatophyta</taxon>
        <taxon>Magnoliopsida</taxon>
        <taxon>eudicotyledons</taxon>
        <taxon>Gunneridae</taxon>
        <taxon>Pentapetalae</taxon>
        <taxon>rosids</taxon>
        <taxon>fabids</taxon>
        <taxon>Fagales</taxon>
        <taxon>Juglandaceae</taxon>
        <taxon>Carya</taxon>
    </lineage>
</organism>
<name>A0A8T1QNB5_CARIL</name>
<evidence type="ECO:0000313" key="2">
    <source>
        <dbReference type="Proteomes" id="UP000811609"/>
    </source>
</evidence>
<comment type="caution">
    <text evidence="1">The sequence shown here is derived from an EMBL/GenBank/DDBJ whole genome shotgun (WGS) entry which is preliminary data.</text>
</comment>
<keyword evidence="2" id="KW-1185">Reference proteome</keyword>
<gene>
    <name evidence="1" type="ORF">CIPAW_05G219900</name>
</gene>
<dbReference type="AlphaFoldDB" id="A0A8T1QNB5"/>
<reference evidence="1" key="1">
    <citation type="submission" date="2020-12" db="EMBL/GenBank/DDBJ databases">
        <title>WGS assembly of Carya illinoinensis cv. Pawnee.</title>
        <authorList>
            <person name="Platts A."/>
            <person name="Shu S."/>
            <person name="Wright S."/>
            <person name="Barry K."/>
            <person name="Edger P."/>
            <person name="Pires J.C."/>
            <person name="Schmutz J."/>
        </authorList>
    </citation>
    <scope>NUCLEOTIDE SEQUENCE</scope>
    <source>
        <tissue evidence="1">Leaf</tissue>
    </source>
</reference>
<sequence>MGLEMQSDCRALLIHDGCGEVNIEKKQTIMQELMLIDYIIIPTPAYIDPHDRSVIALPFFKNEACLKHLSTKSRFLLDTIESRFRFSSSISSESFAISLASSAISLSTLSACFPI</sequence>
<evidence type="ECO:0000313" key="1">
    <source>
        <dbReference type="EMBL" id="KAG6655482.1"/>
    </source>
</evidence>
<proteinExistence type="predicted"/>
<accession>A0A8T1QNB5</accession>
<protein>
    <submittedName>
        <fullName evidence="1">Uncharacterized protein</fullName>
    </submittedName>
</protein>